<dbReference type="EMBL" id="ML213598">
    <property type="protein sequence ID" value="TFK39776.1"/>
    <property type="molecule type" value="Genomic_DNA"/>
</dbReference>
<gene>
    <name evidence="2" type="ORF">BDQ12DRAFT_510666</name>
</gene>
<sequence>MSTRLPPPNTMPQTDLLASLAGVCLLVFIRIPCSLWYQRYLGIDAPSFAKVGTETAREPQLTRMGKIMCILGAVGYLLNTIYVTEIIANHLGTSVFQDTRFIFGRAGMLLTAFVHLLRLASAPSSALVIGELQADALLLISIPYVMGLLNTPPTAQDFPQRLLWDSLIAPALGFVCFVGARQIV</sequence>
<accession>A0A5C3M5Y2</accession>
<feature type="transmembrane region" description="Helical" evidence="1">
    <location>
        <begin position="132"/>
        <end position="150"/>
    </location>
</feature>
<reference evidence="2 3" key="1">
    <citation type="journal article" date="2019" name="Nat. Ecol. Evol.">
        <title>Megaphylogeny resolves global patterns of mushroom evolution.</title>
        <authorList>
            <person name="Varga T."/>
            <person name="Krizsan K."/>
            <person name="Foldi C."/>
            <person name="Dima B."/>
            <person name="Sanchez-Garcia M."/>
            <person name="Sanchez-Ramirez S."/>
            <person name="Szollosi G.J."/>
            <person name="Szarkandi J.G."/>
            <person name="Papp V."/>
            <person name="Albert L."/>
            <person name="Andreopoulos W."/>
            <person name="Angelini C."/>
            <person name="Antonin V."/>
            <person name="Barry K.W."/>
            <person name="Bougher N.L."/>
            <person name="Buchanan P."/>
            <person name="Buyck B."/>
            <person name="Bense V."/>
            <person name="Catcheside P."/>
            <person name="Chovatia M."/>
            <person name="Cooper J."/>
            <person name="Damon W."/>
            <person name="Desjardin D."/>
            <person name="Finy P."/>
            <person name="Geml J."/>
            <person name="Haridas S."/>
            <person name="Hughes K."/>
            <person name="Justo A."/>
            <person name="Karasinski D."/>
            <person name="Kautmanova I."/>
            <person name="Kiss B."/>
            <person name="Kocsube S."/>
            <person name="Kotiranta H."/>
            <person name="LaButti K.M."/>
            <person name="Lechner B.E."/>
            <person name="Liimatainen K."/>
            <person name="Lipzen A."/>
            <person name="Lukacs Z."/>
            <person name="Mihaltcheva S."/>
            <person name="Morgado L.N."/>
            <person name="Niskanen T."/>
            <person name="Noordeloos M.E."/>
            <person name="Ohm R.A."/>
            <person name="Ortiz-Santana B."/>
            <person name="Ovrebo C."/>
            <person name="Racz N."/>
            <person name="Riley R."/>
            <person name="Savchenko A."/>
            <person name="Shiryaev A."/>
            <person name="Soop K."/>
            <person name="Spirin V."/>
            <person name="Szebenyi C."/>
            <person name="Tomsovsky M."/>
            <person name="Tulloss R.E."/>
            <person name="Uehling J."/>
            <person name="Grigoriev I.V."/>
            <person name="Vagvolgyi C."/>
            <person name="Papp T."/>
            <person name="Martin F.M."/>
            <person name="Miettinen O."/>
            <person name="Hibbett D.S."/>
            <person name="Nagy L.G."/>
        </authorList>
    </citation>
    <scope>NUCLEOTIDE SEQUENCE [LARGE SCALE GENOMIC DNA]</scope>
    <source>
        <strain evidence="2 3">CBS 166.37</strain>
    </source>
</reference>
<name>A0A5C3M5Y2_9AGAR</name>
<feature type="transmembrane region" description="Helical" evidence="1">
    <location>
        <begin position="67"/>
        <end position="88"/>
    </location>
</feature>
<evidence type="ECO:0000313" key="3">
    <source>
        <dbReference type="Proteomes" id="UP000308652"/>
    </source>
</evidence>
<dbReference type="AlphaFoldDB" id="A0A5C3M5Y2"/>
<keyword evidence="3" id="KW-1185">Reference proteome</keyword>
<feature type="transmembrane region" description="Helical" evidence="1">
    <location>
        <begin position="16"/>
        <end position="37"/>
    </location>
</feature>
<feature type="transmembrane region" description="Helical" evidence="1">
    <location>
        <begin position="100"/>
        <end position="120"/>
    </location>
</feature>
<feature type="transmembrane region" description="Helical" evidence="1">
    <location>
        <begin position="162"/>
        <end position="180"/>
    </location>
</feature>
<dbReference type="Proteomes" id="UP000308652">
    <property type="component" value="Unassembled WGS sequence"/>
</dbReference>
<organism evidence="2 3">
    <name type="scientific">Crucibulum laeve</name>
    <dbReference type="NCBI Taxonomy" id="68775"/>
    <lineage>
        <taxon>Eukaryota</taxon>
        <taxon>Fungi</taxon>
        <taxon>Dikarya</taxon>
        <taxon>Basidiomycota</taxon>
        <taxon>Agaricomycotina</taxon>
        <taxon>Agaricomycetes</taxon>
        <taxon>Agaricomycetidae</taxon>
        <taxon>Agaricales</taxon>
        <taxon>Agaricineae</taxon>
        <taxon>Nidulariaceae</taxon>
        <taxon>Crucibulum</taxon>
    </lineage>
</organism>
<evidence type="ECO:0000313" key="2">
    <source>
        <dbReference type="EMBL" id="TFK39776.1"/>
    </source>
</evidence>
<keyword evidence="1" id="KW-1133">Transmembrane helix</keyword>
<protein>
    <submittedName>
        <fullName evidence="2">Uncharacterized protein</fullName>
    </submittedName>
</protein>
<dbReference type="OrthoDB" id="3040402at2759"/>
<keyword evidence="1" id="KW-0812">Transmembrane</keyword>
<evidence type="ECO:0000256" key="1">
    <source>
        <dbReference type="SAM" id="Phobius"/>
    </source>
</evidence>
<proteinExistence type="predicted"/>
<keyword evidence="1" id="KW-0472">Membrane</keyword>